<accession>A0A3P2A5H6</accession>
<comment type="caution">
    <text evidence="2">The sequence shown here is derived from an EMBL/GenBank/DDBJ whole genome shotgun (WGS) entry which is preliminary data.</text>
</comment>
<protein>
    <recommendedName>
        <fullName evidence="1">Immunity MXAN-0049 protein domain-containing protein</fullName>
    </recommendedName>
</protein>
<gene>
    <name evidence="2" type="ORF">EII21_03585</name>
</gene>
<organism evidence="2 3">
    <name type="scientific">Conchiformibius steedae</name>
    <dbReference type="NCBI Taxonomy" id="153493"/>
    <lineage>
        <taxon>Bacteria</taxon>
        <taxon>Pseudomonadati</taxon>
        <taxon>Pseudomonadota</taxon>
        <taxon>Betaproteobacteria</taxon>
        <taxon>Neisseriales</taxon>
        <taxon>Neisseriaceae</taxon>
        <taxon>Conchiformibius</taxon>
    </lineage>
</organism>
<proteinExistence type="predicted"/>
<reference evidence="2 3" key="1">
    <citation type="submission" date="2018-11" db="EMBL/GenBank/DDBJ databases">
        <title>Genomes From Bacteria Associated with the Canine Oral Cavity: a Test Case for Automated Genome-Based Taxonomic Assignment.</title>
        <authorList>
            <person name="Coil D.A."/>
            <person name="Jospin G."/>
            <person name="Darling A.E."/>
            <person name="Wallis C."/>
            <person name="Davis I.J."/>
            <person name="Harris S."/>
            <person name="Eisen J.A."/>
            <person name="Holcombe L.J."/>
            <person name="O'Flynn C."/>
        </authorList>
    </citation>
    <scope>NUCLEOTIDE SEQUENCE [LARGE SCALE GENOMIC DNA]</scope>
    <source>
        <strain evidence="2 3">COT-280</strain>
    </source>
</reference>
<dbReference type="EMBL" id="RQYC01000004">
    <property type="protein sequence ID" value="RRD90707.1"/>
    <property type="molecule type" value="Genomic_DNA"/>
</dbReference>
<sequence length="242" mass="28636">MSNQKVWYMDLAKQLDSLFYFFDLGFNEENDFAYWFALNQIKSEDRTPEQDDEMWAYVQKGSKQQQRYRSFYPIDKSLLPATMYVTFDYDRNTVLPDFFRIGGGYMIMSERFANILKSHDLGKTQVIPIRFFDLVHHEYVNDTSYYLLNIVEKHQYFLPDLMNPKPYFVYAKDGIDIYRAAHTEAVHANYTYSDKALSCPVDLWAEPSLSGELYISDKLMKSLQQAGLTHLMDLWECQLLNQ</sequence>
<dbReference type="Proteomes" id="UP000269923">
    <property type="component" value="Unassembled WGS sequence"/>
</dbReference>
<dbReference type="InterPro" id="IPR012433">
    <property type="entry name" value="Imm11"/>
</dbReference>
<name>A0A3P2A5H6_9NEIS</name>
<dbReference type="OrthoDB" id="8245248at2"/>
<feature type="domain" description="Immunity MXAN-0049 protein" evidence="1">
    <location>
        <begin position="53"/>
        <end position="154"/>
    </location>
</feature>
<dbReference type="RefSeq" id="WP_124794277.1">
    <property type="nucleotide sequence ID" value="NZ_RQYC01000004.1"/>
</dbReference>
<dbReference type="AlphaFoldDB" id="A0A3P2A5H6"/>
<evidence type="ECO:0000313" key="3">
    <source>
        <dbReference type="Proteomes" id="UP000269923"/>
    </source>
</evidence>
<evidence type="ECO:0000313" key="2">
    <source>
        <dbReference type="EMBL" id="RRD90707.1"/>
    </source>
</evidence>
<keyword evidence="3" id="KW-1185">Reference proteome</keyword>
<dbReference type="Pfam" id="PF07791">
    <property type="entry name" value="Imm11"/>
    <property type="match status" value="1"/>
</dbReference>
<evidence type="ECO:0000259" key="1">
    <source>
        <dbReference type="Pfam" id="PF07791"/>
    </source>
</evidence>